<dbReference type="GO" id="GO:0016779">
    <property type="term" value="F:nucleotidyltransferase activity"/>
    <property type="evidence" value="ECO:0007669"/>
    <property type="project" value="UniProtKB-KW"/>
</dbReference>
<dbReference type="InterPro" id="IPR013482">
    <property type="entry name" value="Molybde_CF_guanTrfase"/>
</dbReference>
<sequence length="196" mass="20804">MITNPLVCLVILAGGQSSRMGTDKAVIKLGGERLIDILINRFANKVDRLFLSASKSYGTGLDIISDDPAFPDGPVGGIFSAAAALQKLQPAISGFVTIPVDAPHAPADLVGRLMASGSCAVARDHLRTQPAFAYWQCDVVDSIRADYGQADKAPSLRWLAAKADAVAVTWPDDRLFLNINRPQDLIHAEHGKTAGA</sequence>
<feature type="binding site" evidence="8">
    <location>
        <position position="101"/>
    </location>
    <ligand>
        <name>Mg(2+)</name>
        <dbReference type="ChEBI" id="CHEBI:18420"/>
    </ligand>
</feature>
<accession>A0ABX2N4P9</accession>
<dbReference type="SUPFAM" id="SSF53448">
    <property type="entry name" value="Nucleotide-diphospho-sugar transferases"/>
    <property type="match status" value="1"/>
</dbReference>
<feature type="binding site" evidence="8">
    <location>
        <begin position="12"/>
        <end position="14"/>
    </location>
    <ligand>
        <name>GTP</name>
        <dbReference type="ChEBI" id="CHEBI:37565"/>
    </ligand>
</feature>
<dbReference type="Proteomes" id="UP000652427">
    <property type="component" value="Unassembled WGS sequence"/>
</dbReference>
<proteinExistence type="inferred from homology"/>
<dbReference type="InterPro" id="IPR029044">
    <property type="entry name" value="Nucleotide-diphossugar_trans"/>
</dbReference>
<evidence type="ECO:0000259" key="9">
    <source>
        <dbReference type="Pfam" id="PF12804"/>
    </source>
</evidence>
<evidence type="ECO:0000256" key="3">
    <source>
        <dbReference type="ARBA" id="ARBA00022723"/>
    </source>
</evidence>
<comment type="subunit">
    <text evidence="8">Monomer.</text>
</comment>
<dbReference type="PANTHER" id="PTHR19136:SF81">
    <property type="entry name" value="MOLYBDENUM COFACTOR GUANYLYLTRANSFERASE"/>
    <property type="match status" value="1"/>
</dbReference>
<dbReference type="PANTHER" id="PTHR19136">
    <property type="entry name" value="MOLYBDENUM COFACTOR GUANYLYLTRANSFERASE"/>
    <property type="match status" value="1"/>
</dbReference>
<comment type="similarity">
    <text evidence="8">Belongs to the MobA family.</text>
</comment>
<keyword evidence="1 8" id="KW-0963">Cytoplasm</keyword>
<comment type="domain">
    <text evidence="8">The N-terminal domain determines nucleotide recognition and specific binding, while the C-terminal domain determines the specific binding to the target protein.</text>
</comment>
<evidence type="ECO:0000256" key="7">
    <source>
        <dbReference type="ARBA" id="ARBA00023150"/>
    </source>
</evidence>
<evidence type="ECO:0000256" key="4">
    <source>
        <dbReference type="ARBA" id="ARBA00022741"/>
    </source>
</evidence>
<dbReference type="Gene3D" id="3.90.550.10">
    <property type="entry name" value="Spore Coat Polysaccharide Biosynthesis Protein SpsA, Chain A"/>
    <property type="match status" value="1"/>
</dbReference>
<dbReference type="HAMAP" id="MF_00316">
    <property type="entry name" value="MobA"/>
    <property type="match status" value="1"/>
</dbReference>
<evidence type="ECO:0000256" key="6">
    <source>
        <dbReference type="ARBA" id="ARBA00023134"/>
    </source>
</evidence>
<keyword evidence="2 8" id="KW-0808">Transferase</keyword>
<dbReference type="RefSeq" id="WP_176280074.1">
    <property type="nucleotide sequence ID" value="NZ_JABWMH010000003.1"/>
</dbReference>
<comment type="caution">
    <text evidence="10">The sequence shown here is derived from an EMBL/GenBank/DDBJ whole genome shotgun (WGS) entry which is preliminary data.</text>
</comment>
<name>A0ABX2N4P9_9SPHN</name>
<evidence type="ECO:0000256" key="8">
    <source>
        <dbReference type="HAMAP-Rule" id="MF_00316"/>
    </source>
</evidence>
<gene>
    <name evidence="8" type="primary">mobA</name>
    <name evidence="10" type="ORF">HUO14_12220</name>
</gene>
<dbReference type="CDD" id="cd02503">
    <property type="entry name" value="MobA"/>
    <property type="match status" value="1"/>
</dbReference>
<reference evidence="10 11" key="1">
    <citation type="submission" date="2020-06" db="EMBL/GenBank/DDBJ databases">
        <authorList>
            <person name="Kim S.-J."/>
            <person name="Park S.-J."/>
        </authorList>
    </citation>
    <scope>NUCLEOTIDE SEQUENCE [LARGE SCALE GENOMIC DNA]</scope>
    <source>
        <strain evidence="10 11">SW-151</strain>
    </source>
</reference>
<comment type="subcellular location">
    <subcellularLocation>
        <location evidence="8">Cytoplasm</location>
    </subcellularLocation>
</comment>
<keyword evidence="3 8" id="KW-0479">Metal-binding</keyword>
<feature type="binding site" evidence="8">
    <location>
        <position position="101"/>
    </location>
    <ligand>
        <name>GTP</name>
        <dbReference type="ChEBI" id="CHEBI:37565"/>
    </ligand>
</feature>
<organism evidence="10 11">
    <name type="scientific">Parasphingorhabdus flavimaris</name>
    <dbReference type="NCBI Taxonomy" id="266812"/>
    <lineage>
        <taxon>Bacteria</taxon>
        <taxon>Pseudomonadati</taxon>
        <taxon>Pseudomonadota</taxon>
        <taxon>Alphaproteobacteria</taxon>
        <taxon>Sphingomonadales</taxon>
        <taxon>Sphingomonadaceae</taxon>
        <taxon>Parasphingorhabdus</taxon>
    </lineage>
</organism>
<evidence type="ECO:0000313" key="11">
    <source>
        <dbReference type="Proteomes" id="UP000652427"/>
    </source>
</evidence>
<evidence type="ECO:0000256" key="5">
    <source>
        <dbReference type="ARBA" id="ARBA00022842"/>
    </source>
</evidence>
<feature type="binding site" evidence="8">
    <location>
        <position position="24"/>
    </location>
    <ligand>
        <name>GTP</name>
        <dbReference type="ChEBI" id="CHEBI:37565"/>
    </ligand>
</feature>
<comment type="function">
    <text evidence="8">Transfers a GMP moiety from GTP to Mo-molybdopterin (Mo-MPT) cofactor (Moco or molybdenum cofactor) to form Mo-molybdopterin guanine dinucleotide (Mo-MGD) cofactor.</text>
</comment>
<feature type="domain" description="MobA-like NTP transferase" evidence="9">
    <location>
        <begin position="10"/>
        <end position="152"/>
    </location>
</feature>
<keyword evidence="7 8" id="KW-0501">Molybdenum cofactor biosynthesis</keyword>
<dbReference type="EMBL" id="JABWMH010000003">
    <property type="protein sequence ID" value="NVD28657.1"/>
    <property type="molecule type" value="Genomic_DNA"/>
</dbReference>
<dbReference type="InterPro" id="IPR025877">
    <property type="entry name" value="MobA-like_NTP_Trfase"/>
</dbReference>
<comment type="cofactor">
    <cofactor evidence="8">
        <name>Mg(2+)</name>
        <dbReference type="ChEBI" id="CHEBI:18420"/>
    </cofactor>
</comment>
<protein>
    <recommendedName>
        <fullName evidence="8">Molybdenum cofactor guanylyltransferase</fullName>
        <shortName evidence="8">MoCo guanylyltransferase</shortName>
        <ecNumber evidence="8">2.7.7.77</ecNumber>
    </recommendedName>
    <alternativeName>
        <fullName evidence="8">GTP:molybdopterin guanylyltransferase</fullName>
    </alternativeName>
    <alternativeName>
        <fullName evidence="8">Mo-MPT guanylyltransferase</fullName>
    </alternativeName>
    <alternativeName>
        <fullName evidence="8">Molybdopterin guanylyltransferase</fullName>
    </alternativeName>
    <alternativeName>
        <fullName evidence="8">Molybdopterin-guanine dinucleotide synthase</fullName>
        <shortName evidence="8">MGD synthase</shortName>
    </alternativeName>
</protein>
<dbReference type="Pfam" id="PF12804">
    <property type="entry name" value="NTP_transf_3"/>
    <property type="match status" value="1"/>
</dbReference>
<keyword evidence="11" id="KW-1185">Reference proteome</keyword>
<comment type="caution">
    <text evidence="8">Lacks conserved residue(s) required for the propagation of feature annotation.</text>
</comment>
<evidence type="ECO:0000313" key="10">
    <source>
        <dbReference type="EMBL" id="NVD28657.1"/>
    </source>
</evidence>
<keyword evidence="10" id="KW-0548">Nucleotidyltransferase</keyword>
<dbReference type="EC" id="2.7.7.77" evidence="8"/>
<keyword evidence="4 8" id="KW-0547">Nucleotide-binding</keyword>
<comment type="catalytic activity">
    <reaction evidence="8">
        <text>Mo-molybdopterin + GTP + H(+) = Mo-molybdopterin guanine dinucleotide + diphosphate</text>
        <dbReference type="Rhea" id="RHEA:34243"/>
        <dbReference type="ChEBI" id="CHEBI:15378"/>
        <dbReference type="ChEBI" id="CHEBI:33019"/>
        <dbReference type="ChEBI" id="CHEBI:37565"/>
        <dbReference type="ChEBI" id="CHEBI:71302"/>
        <dbReference type="ChEBI" id="CHEBI:71310"/>
        <dbReference type="EC" id="2.7.7.77"/>
    </reaction>
</comment>
<evidence type="ECO:0000256" key="1">
    <source>
        <dbReference type="ARBA" id="ARBA00022490"/>
    </source>
</evidence>
<feature type="binding site" evidence="8">
    <location>
        <position position="66"/>
    </location>
    <ligand>
        <name>GTP</name>
        <dbReference type="ChEBI" id="CHEBI:37565"/>
    </ligand>
</feature>
<evidence type="ECO:0000256" key="2">
    <source>
        <dbReference type="ARBA" id="ARBA00022679"/>
    </source>
</evidence>
<keyword evidence="6 8" id="KW-0342">GTP-binding</keyword>
<keyword evidence="5 8" id="KW-0460">Magnesium</keyword>